<dbReference type="Gene3D" id="3.40.50.10490">
    <property type="entry name" value="Glucose-6-phosphate isomerase like protein, domain 1"/>
    <property type="match status" value="1"/>
</dbReference>
<proteinExistence type="predicted"/>
<evidence type="ECO:0000259" key="5">
    <source>
        <dbReference type="PROSITE" id="PS51464"/>
    </source>
</evidence>
<dbReference type="SUPFAM" id="SSF53697">
    <property type="entry name" value="SIS domain"/>
    <property type="match status" value="1"/>
</dbReference>
<dbReference type="InterPro" id="IPR000281">
    <property type="entry name" value="HTH_RpiR"/>
</dbReference>
<evidence type="ECO:0000256" key="3">
    <source>
        <dbReference type="ARBA" id="ARBA00023163"/>
    </source>
</evidence>
<dbReference type="PROSITE" id="PS51464">
    <property type="entry name" value="SIS"/>
    <property type="match status" value="1"/>
</dbReference>
<dbReference type="CDD" id="cd05013">
    <property type="entry name" value="SIS_RpiR"/>
    <property type="match status" value="1"/>
</dbReference>
<keyword evidence="2" id="KW-0238">DNA-binding</keyword>
<evidence type="ECO:0000259" key="4">
    <source>
        <dbReference type="PROSITE" id="PS51071"/>
    </source>
</evidence>
<dbReference type="PANTHER" id="PTHR30514">
    <property type="entry name" value="GLUCOKINASE"/>
    <property type="match status" value="1"/>
</dbReference>
<dbReference type="PROSITE" id="PS51071">
    <property type="entry name" value="HTH_RPIR"/>
    <property type="match status" value="1"/>
</dbReference>
<keyword evidence="7" id="KW-1185">Reference proteome</keyword>
<gene>
    <name evidence="6" type="ORF">OIHEL45_15324</name>
</gene>
<organism evidence="6 7">
    <name type="scientific">Sulfitobacter indolifex HEL-45</name>
    <dbReference type="NCBI Taxonomy" id="391624"/>
    <lineage>
        <taxon>Bacteria</taxon>
        <taxon>Pseudomonadati</taxon>
        <taxon>Pseudomonadota</taxon>
        <taxon>Alphaproteobacteria</taxon>
        <taxon>Rhodobacterales</taxon>
        <taxon>Roseobacteraceae</taxon>
        <taxon>Sulfitobacter</taxon>
    </lineage>
</organism>
<evidence type="ECO:0000256" key="1">
    <source>
        <dbReference type="ARBA" id="ARBA00023015"/>
    </source>
</evidence>
<dbReference type="PANTHER" id="PTHR30514:SF18">
    <property type="entry name" value="RPIR-FAMILY TRANSCRIPTIONAL REGULATOR"/>
    <property type="match status" value="1"/>
</dbReference>
<evidence type="ECO:0000256" key="2">
    <source>
        <dbReference type="ARBA" id="ARBA00023125"/>
    </source>
</evidence>
<name>A0ABM9X4E8_9RHOB</name>
<evidence type="ECO:0000313" key="7">
    <source>
        <dbReference type="Proteomes" id="UP000003257"/>
    </source>
</evidence>
<dbReference type="InterPro" id="IPR046348">
    <property type="entry name" value="SIS_dom_sf"/>
</dbReference>
<dbReference type="InterPro" id="IPR036388">
    <property type="entry name" value="WH-like_DNA-bd_sf"/>
</dbReference>
<dbReference type="Gene3D" id="1.10.10.10">
    <property type="entry name" value="Winged helix-like DNA-binding domain superfamily/Winged helix DNA-binding domain"/>
    <property type="match status" value="1"/>
</dbReference>
<keyword evidence="3" id="KW-0804">Transcription</keyword>
<dbReference type="InterPro" id="IPR047640">
    <property type="entry name" value="RpiR-like"/>
</dbReference>
<dbReference type="InterPro" id="IPR035472">
    <property type="entry name" value="RpiR-like_SIS"/>
</dbReference>
<protein>
    <submittedName>
        <fullName evidence="6">Transcriptional regulator, RpiR family protein</fullName>
    </submittedName>
</protein>
<dbReference type="InterPro" id="IPR009057">
    <property type="entry name" value="Homeodomain-like_sf"/>
</dbReference>
<sequence length="295" mass="33120">MDPTLKNRVLSDLKTILPDLPRGLRTAAKYIVDHPSDFGLDPIRETARKAGVSPYTLVRLAERIRFSGFEELREPFRHALVSSAAAVEQPDWVDAFKEHGPLGQVQATAAHNTLAIVQRSLQRQIPEQLQRIVKLLFEADTVYLTATRASYSMAYYLHYVGRMALPSLQLIPRHMTSPIDDLNSAAENDVMIAITFTPYSRETIEACRFAHSKGVKLIMISDSEIVDTQFTPDETLIVSVLSPHHFGCYAGAMAVIETLIALLVDHGGEESKKRIKSYEDLRKGTQAYWVAKKKR</sequence>
<dbReference type="EMBL" id="ABID01000004">
    <property type="protein sequence ID" value="EDQ04312.1"/>
    <property type="molecule type" value="Genomic_DNA"/>
</dbReference>
<comment type="caution">
    <text evidence="6">The sequence shown here is derived from an EMBL/GenBank/DDBJ whole genome shotgun (WGS) entry which is preliminary data.</text>
</comment>
<keyword evidence="1" id="KW-0805">Transcription regulation</keyword>
<dbReference type="Proteomes" id="UP000003257">
    <property type="component" value="Unassembled WGS sequence"/>
</dbReference>
<dbReference type="InterPro" id="IPR001347">
    <property type="entry name" value="SIS_dom"/>
</dbReference>
<accession>A0ABM9X4E8</accession>
<dbReference type="Pfam" id="PF01380">
    <property type="entry name" value="SIS"/>
    <property type="match status" value="1"/>
</dbReference>
<dbReference type="RefSeq" id="WP_007120076.1">
    <property type="nucleotide sequence ID" value="NZ_ABID01000004.1"/>
</dbReference>
<reference evidence="6 7" key="1">
    <citation type="submission" date="2007-11" db="EMBL/GenBank/DDBJ databases">
        <authorList>
            <person name="Wagner-Dobler I."/>
            <person name="Ferriera S."/>
            <person name="Johnson J."/>
            <person name="Kravitz S."/>
            <person name="Beeson K."/>
            <person name="Sutton G."/>
            <person name="Rogers Y.-H."/>
            <person name="Friedman R."/>
            <person name="Frazier M."/>
            <person name="Venter J.C."/>
        </authorList>
    </citation>
    <scope>NUCLEOTIDE SEQUENCE [LARGE SCALE GENOMIC DNA]</scope>
    <source>
        <strain evidence="6 7">HEL-45</strain>
    </source>
</reference>
<dbReference type="SUPFAM" id="SSF46689">
    <property type="entry name" value="Homeodomain-like"/>
    <property type="match status" value="1"/>
</dbReference>
<evidence type="ECO:0000313" key="6">
    <source>
        <dbReference type="EMBL" id="EDQ04312.1"/>
    </source>
</evidence>
<feature type="domain" description="SIS" evidence="5">
    <location>
        <begin position="132"/>
        <end position="269"/>
    </location>
</feature>
<feature type="domain" description="HTH rpiR-type" evidence="4">
    <location>
        <begin position="7"/>
        <end position="83"/>
    </location>
</feature>